<name>A0A8S1S9N3_PAROT</name>
<protein>
    <recommendedName>
        <fullName evidence="4">Transmembrane protein</fullName>
    </recommendedName>
</protein>
<keyword evidence="1" id="KW-1133">Transmembrane helix</keyword>
<accession>A0A8S1S9N3</accession>
<proteinExistence type="predicted"/>
<keyword evidence="3" id="KW-1185">Reference proteome</keyword>
<evidence type="ECO:0000313" key="3">
    <source>
        <dbReference type="Proteomes" id="UP000683925"/>
    </source>
</evidence>
<organism evidence="2 3">
    <name type="scientific">Paramecium octaurelia</name>
    <dbReference type="NCBI Taxonomy" id="43137"/>
    <lineage>
        <taxon>Eukaryota</taxon>
        <taxon>Sar</taxon>
        <taxon>Alveolata</taxon>
        <taxon>Ciliophora</taxon>
        <taxon>Intramacronucleata</taxon>
        <taxon>Oligohymenophorea</taxon>
        <taxon>Peniculida</taxon>
        <taxon>Parameciidae</taxon>
        <taxon>Paramecium</taxon>
    </lineage>
</organism>
<evidence type="ECO:0008006" key="4">
    <source>
        <dbReference type="Google" id="ProtNLM"/>
    </source>
</evidence>
<keyword evidence="1" id="KW-0472">Membrane</keyword>
<evidence type="ECO:0000313" key="2">
    <source>
        <dbReference type="EMBL" id="CAD8136503.1"/>
    </source>
</evidence>
<dbReference type="AlphaFoldDB" id="A0A8S1S9N3"/>
<evidence type="ECO:0000256" key="1">
    <source>
        <dbReference type="SAM" id="Phobius"/>
    </source>
</evidence>
<dbReference type="EMBL" id="CAJJDP010000006">
    <property type="protein sequence ID" value="CAD8136503.1"/>
    <property type="molecule type" value="Genomic_DNA"/>
</dbReference>
<dbReference type="Proteomes" id="UP000683925">
    <property type="component" value="Unassembled WGS sequence"/>
</dbReference>
<dbReference type="OrthoDB" id="301092at2759"/>
<sequence>MLDYYFYYRFLLTTTDKTQRNQMLQTNYKCLLISTSFTWLYFWSRVIQVRPSTIFKKSIIYGFIVSTFQASYYGTPKLDRFLYRQQQK</sequence>
<feature type="transmembrane region" description="Helical" evidence="1">
    <location>
        <begin position="59"/>
        <end position="75"/>
    </location>
</feature>
<comment type="caution">
    <text evidence="2">The sequence shown here is derived from an EMBL/GenBank/DDBJ whole genome shotgun (WGS) entry which is preliminary data.</text>
</comment>
<keyword evidence="1" id="KW-0812">Transmembrane</keyword>
<gene>
    <name evidence="2" type="ORF">POCTA_138.1.T0070424</name>
</gene>
<reference evidence="2" key="1">
    <citation type="submission" date="2021-01" db="EMBL/GenBank/DDBJ databases">
        <authorList>
            <consortium name="Genoscope - CEA"/>
            <person name="William W."/>
        </authorList>
    </citation>
    <scope>NUCLEOTIDE SEQUENCE</scope>
</reference>
<feature type="transmembrane region" description="Helical" evidence="1">
    <location>
        <begin position="30"/>
        <end position="47"/>
    </location>
</feature>